<dbReference type="InterPro" id="IPR011335">
    <property type="entry name" value="Restrct_endonuc-II-like"/>
</dbReference>
<sequence>MADVLTPAQRRLNMSRIRGRDTKPELLVRRGLHGRGFRYRLHRRDLPGRPDLVFPGRRAVVFVHGCFWHGHGCPMCKAPATRPEFWASKIAANRARDLTTIRRLGDAGWRVLVVWECALRGPARLPEGEVLDACAVFLGSEEPGRELAGAWQARLRPEPTQ</sequence>
<dbReference type="RefSeq" id="WP_209381800.1">
    <property type="nucleotide sequence ID" value="NZ_JAGIZB010000040.1"/>
</dbReference>
<evidence type="ECO:0000256" key="5">
    <source>
        <dbReference type="ARBA" id="ARBA00023204"/>
    </source>
</evidence>
<evidence type="ECO:0000256" key="4">
    <source>
        <dbReference type="ARBA" id="ARBA00022801"/>
    </source>
</evidence>
<keyword evidence="3" id="KW-0227">DNA damage</keyword>
<evidence type="ECO:0000256" key="3">
    <source>
        <dbReference type="ARBA" id="ARBA00022763"/>
    </source>
</evidence>
<dbReference type="GO" id="GO:0004519">
    <property type="term" value="F:endonuclease activity"/>
    <property type="evidence" value="ECO:0007669"/>
    <property type="project" value="UniProtKB-KW"/>
</dbReference>
<dbReference type="CDD" id="cd00221">
    <property type="entry name" value="Vsr"/>
    <property type="match status" value="1"/>
</dbReference>
<keyword evidence="8" id="KW-1185">Reference proteome</keyword>
<dbReference type="InterPro" id="IPR004603">
    <property type="entry name" value="DNA_mismatch_endonuc_vsr"/>
</dbReference>
<dbReference type="Proteomes" id="UP000681594">
    <property type="component" value="Unassembled WGS sequence"/>
</dbReference>
<keyword evidence="1" id="KW-0540">Nuclease</keyword>
<evidence type="ECO:0000256" key="2">
    <source>
        <dbReference type="ARBA" id="ARBA00022759"/>
    </source>
</evidence>
<keyword evidence="5" id="KW-0234">DNA repair</keyword>
<dbReference type="Pfam" id="PF03852">
    <property type="entry name" value="Vsr"/>
    <property type="match status" value="1"/>
</dbReference>
<evidence type="ECO:0000313" key="7">
    <source>
        <dbReference type="EMBL" id="MBP0447532.1"/>
    </source>
</evidence>
<keyword evidence="2 7" id="KW-0255">Endonuclease</keyword>
<dbReference type="SUPFAM" id="SSF52980">
    <property type="entry name" value="Restriction endonuclease-like"/>
    <property type="match status" value="1"/>
</dbReference>
<name>A0ABS4AKF7_9PROT</name>
<comment type="similarity">
    <text evidence="6">Belongs to the Vsr family.</text>
</comment>
<organism evidence="7 8">
    <name type="scientific">Pararoseomonas baculiformis</name>
    <dbReference type="NCBI Taxonomy" id="2820812"/>
    <lineage>
        <taxon>Bacteria</taxon>
        <taxon>Pseudomonadati</taxon>
        <taxon>Pseudomonadota</taxon>
        <taxon>Alphaproteobacteria</taxon>
        <taxon>Acetobacterales</taxon>
        <taxon>Acetobacteraceae</taxon>
        <taxon>Pararoseomonas</taxon>
    </lineage>
</organism>
<comment type="caution">
    <text evidence="7">The sequence shown here is derived from an EMBL/GenBank/DDBJ whole genome shotgun (WGS) entry which is preliminary data.</text>
</comment>
<reference evidence="7 8" key="1">
    <citation type="submission" date="2021-03" db="EMBL/GenBank/DDBJ databases">
        <authorList>
            <person name="So Y."/>
        </authorList>
    </citation>
    <scope>NUCLEOTIDE SEQUENCE [LARGE SCALE GENOMIC DNA]</scope>
    <source>
        <strain evidence="7 8">SSH11</strain>
    </source>
</reference>
<dbReference type="NCBIfam" id="TIGR00632">
    <property type="entry name" value="vsr"/>
    <property type="match status" value="1"/>
</dbReference>
<protein>
    <submittedName>
        <fullName evidence="7">DNA mismatch endonuclease Vsr</fullName>
    </submittedName>
</protein>
<gene>
    <name evidence="7" type="primary">vsr</name>
    <name evidence="7" type="ORF">J8J14_22485</name>
</gene>
<evidence type="ECO:0000256" key="1">
    <source>
        <dbReference type="ARBA" id="ARBA00022722"/>
    </source>
</evidence>
<accession>A0ABS4AKF7</accession>
<proteinExistence type="inferred from homology"/>
<evidence type="ECO:0000256" key="6">
    <source>
        <dbReference type="ARBA" id="ARBA00029466"/>
    </source>
</evidence>
<dbReference type="Gene3D" id="3.40.960.10">
    <property type="entry name" value="VSR Endonuclease"/>
    <property type="match status" value="1"/>
</dbReference>
<evidence type="ECO:0000313" key="8">
    <source>
        <dbReference type="Proteomes" id="UP000681594"/>
    </source>
</evidence>
<dbReference type="EMBL" id="JAGIZB010000040">
    <property type="protein sequence ID" value="MBP0447532.1"/>
    <property type="molecule type" value="Genomic_DNA"/>
</dbReference>
<keyword evidence="4" id="KW-0378">Hydrolase</keyword>